<dbReference type="EMBL" id="LXQA011303468">
    <property type="protein sequence ID" value="MCI92520.1"/>
    <property type="molecule type" value="Genomic_DNA"/>
</dbReference>
<comment type="caution">
    <text evidence="1">The sequence shown here is derived from an EMBL/GenBank/DDBJ whole genome shotgun (WGS) entry which is preliminary data.</text>
</comment>
<evidence type="ECO:0000313" key="1">
    <source>
        <dbReference type="EMBL" id="MCI92520.1"/>
    </source>
</evidence>
<sequence length="61" mass="6336">MYEVSSLDHLNAKFDSISQKIDSLSIYPAATVAAVTPGCEICGTAGHVAANCQLLAEPTPD</sequence>
<evidence type="ECO:0000313" key="2">
    <source>
        <dbReference type="Proteomes" id="UP000265520"/>
    </source>
</evidence>
<reference evidence="1 2" key="1">
    <citation type="journal article" date="2018" name="Front. Plant Sci.">
        <title>Red Clover (Trifolium pratense) and Zigzag Clover (T. medium) - A Picture of Genomic Similarities and Differences.</title>
        <authorList>
            <person name="Dluhosova J."/>
            <person name="Istvanek J."/>
            <person name="Nedelnik J."/>
            <person name="Repkova J."/>
        </authorList>
    </citation>
    <scope>NUCLEOTIDE SEQUENCE [LARGE SCALE GENOMIC DNA]</scope>
    <source>
        <strain evidence="2">cv. 10/8</strain>
        <tissue evidence="1">Leaf</tissue>
    </source>
</reference>
<dbReference type="Proteomes" id="UP000265520">
    <property type="component" value="Unassembled WGS sequence"/>
</dbReference>
<organism evidence="1 2">
    <name type="scientific">Trifolium medium</name>
    <dbReference type="NCBI Taxonomy" id="97028"/>
    <lineage>
        <taxon>Eukaryota</taxon>
        <taxon>Viridiplantae</taxon>
        <taxon>Streptophyta</taxon>
        <taxon>Embryophyta</taxon>
        <taxon>Tracheophyta</taxon>
        <taxon>Spermatophyta</taxon>
        <taxon>Magnoliopsida</taxon>
        <taxon>eudicotyledons</taxon>
        <taxon>Gunneridae</taxon>
        <taxon>Pentapetalae</taxon>
        <taxon>rosids</taxon>
        <taxon>fabids</taxon>
        <taxon>Fabales</taxon>
        <taxon>Fabaceae</taxon>
        <taxon>Papilionoideae</taxon>
        <taxon>50 kb inversion clade</taxon>
        <taxon>NPAAA clade</taxon>
        <taxon>Hologalegina</taxon>
        <taxon>IRL clade</taxon>
        <taxon>Trifolieae</taxon>
        <taxon>Trifolium</taxon>
    </lineage>
</organism>
<protein>
    <submittedName>
        <fullName evidence="1">Retrotransposon protein</fullName>
    </submittedName>
</protein>
<accession>A0A392W1G3</accession>
<keyword evidence="2" id="KW-1185">Reference proteome</keyword>
<dbReference type="AlphaFoldDB" id="A0A392W1G3"/>
<feature type="non-terminal residue" evidence="1">
    <location>
        <position position="61"/>
    </location>
</feature>
<name>A0A392W1G3_9FABA</name>
<proteinExistence type="predicted"/>